<feature type="region of interest" description="Disordered" evidence="1">
    <location>
        <begin position="142"/>
        <end position="183"/>
    </location>
</feature>
<proteinExistence type="predicted"/>
<keyword evidence="3" id="KW-1185">Reference proteome</keyword>
<name>A0A919D4B3_9ACTN</name>
<gene>
    <name evidence="2" type="ORF">GCM10010339_52040</name>
</gene>
<dbReference type="Proteomes" id="UP000655443">
    <property type="component" value="Unassembled WGS sequence"/>
</dbReference>
<protein>
    <submittedName>
        <fullName evidence="2">Uncharacterized protein</fullName>
    </submittedName>
</protein>
<organism evidence="2 3">
    <name type="scientific">Streptomyces alanosinicus</name>
    <dbReference type="NCBI Taxonomy" id="68171"/>
    <lineage>
        <taxon>Bacteria</taxon>
        <taxon>Bacillati</taxon>
        <taxon>Actinomycetota</taxon>
        <taxon>Actinomycetes</taxon>
        <taxon>Kitasatosporales</taxon>
        <taxon>Streptomycetaceae</taxon>
        <taxon>Streptomyces</taxon>
    </lineage>
</organism>
<dbReference type="RefSeq" id="WP_189956052.1">
    <property type="nucleotide sequence ID" value="NZ_BMVG01000013.1"/>
</dbReference>
<evidence type="ECO:0000256" key="1">
    <source>
        <dbReference type="SAM" id="MobiDB-lite"/>
    </source>
</evidence>
<sequence length="303" mass="31819">MSNAGGADMTAWVGLAVSAVGPTGDRPYDAWLAQVERTAVDLWLMSAPGGSTARLAQALSSCSAVTGILTQAHLDGGRTRARLVVRIPGGEHGAEQEHTFHTEELVHARARDVLDRAQPLIGHGVRLLLAVGGSGAQRVLHISDSGERDRTSVEVRGAQGRTAPSSMNPAPAEVQSAASVPAATDPVAAPAPVAPMAPQPPVAPPVAPSPVAPPAVPPPLTKVPDPEPPGAVSWEEGSVSVWRSINRGWPKEYRTSCLLWLRERVQVDDRGLVLNLDQLIDMAEQLPDPDTPRGKDIASRHPA</sequence>
<evidence type="ECO:0000313" key="3">
    <source>
        <dbReference type="Proteomes" id="UP000655443"/>
    </source>
</evidence>
<reference evidence="2" key="1">
    <citation type="journal article" date="2014" name="Int. J. Syst. Evol. Microbiol.">
        <title>Complete genome sequence of Corynebacterium casei LMG S-19264T (=DSM 44701T), isolated from a smear-ripened cheese.</title>
        <authorList>
            <consortium name="US DOE Joint Genome Institute (JGI-PGF)"/>
            <person name="Walter F."/>
            <person name="Albersmeier A."/>
            <person name="Kalinowski J."/>
            <person name="Ruckert C."/>
        </authorList>
    </citation>
    <scope>NUCLEOTIDE SEQUENCE</scope>
    <source>
        <strain evidence="2">JCM 4714</strain>
    </source>
</reference>
<evidence type="ECO:0000313" key="2">
    <source>
        <dbReference type="EMBL" id="GHE07339.1"/>
    </source>
</evidence>
<feature type="compositionally biased region" description="Basic and acidic residues" evidence="1">
    <location>
        <begin position="144"/>
        <end position="153"/>
    </location>
</feature>
<reference evidence="2" key="2">
    <citation type="submission" date="2020-09" db="EMBL/GenBank/DDBJ databases">
        <authorList>
            <person name="Sun Q."/>
            <person name="Ohkuma M."/>
        </authorList>
    </citation>
    <scope>NUCLEOTIDE SEQUENCE</scope>
    <source>
        <strain evidence="2">JCM 4714</strain>
    </source>
</reference>
<dbReference type="EMBL" id="BMVG01000013">
    <property type="protein sequence ID" value="GHE07339.1"/>
    <property type="molecule type" value="Genomic_DNA"/>
</dbReference>
<dbReference type="AlphaFoldDB" id="A0A919D4B3"/>
<comment type="caution">
    <text evidence="2">The sequence shown here is derived from an EMBL/GenBank/DDBJ whole genome shotgun (WGS) entry which is preliminary data.</text>
</comment>
<accession>A0A919D4B3</accession>